<keyword evidence="3 4" id="KW-0443">Lipid metabolism</keyword>
<dbReference type="EMBL" id="SNYI01000001">
    <property type="protein sequence ID" value="TDQ32753.1"/>
    <property type="molecule type" value="Genomic_DNA"/>
</dbReference>
<feature type="short sequence motif" description="GXSXG" evidence="4">
    <location>
        <begin position="51"/>
        <end position="55"/>
    </location>
</feature>
<dbReference type="InterPro" id="IPR016035">
    <property type="entry name" value="Acyl_Trfase/lysoPLipase"/>
</dbReference>
<dbReference type="InterPro" id="IPR050301">
    <property type="entry name" value="NTE"/>
</dbReference>
<dbReference type="AlphaFoldDB" id="A0A4R6TRI7"/>
<dbReference type="RefSeq" id="WP_133642790.1">
    <property type="nucleotide sequence ID" value="NZ_SNYI01000001.1"/>
</dbReference>
<evidence type="ECO:0000313" key="6">
    <source>
        <dbReference type="EMBL" id="TDQ32753.1"/>
    </source>
</evidence>
<sequence length="274" mass="30131">MRKEQNALTLENLKCKKVGLVLSGGGVRGLAHVGLLKALDEYGISVDMISGTSAGALVGALYAAGKDNDTIRNFFKSTSLFSYHYLTIQKPGLLDTDRYYKVFRTFFPQDTFESLEKELFVTTTNLQKGTAEVFSSGPLIQALLASAALPPVFSPVQIGEYLYADGGIMNNFPLEPLSSCDYLIGSNVTKIRELDKKEISSSLQLANRTTALMIYAINHKKMKRCDLLFEPESLDKIGVLDRKGLELAFSIGYEHAISVLEESLSISSGNHRIQ</sequence>
<dbReference type="SUPFAM" id="SSF52151">
    <property type="entry name" value="FabD/lysophospholipase-like"/>
    <property type="match status" value="1"/>
</dbReference>
<dbReference type="GO" id="GO:0016787">
    <property type="term" value="F:hydrolase activity"/>
    <property type="evidence" value="ECO:0007669"/>
    <property type="project" value="UniProtKB-UniRule"/>
</dbReference>
<proteinExistence type="predicted"/>
<name>A0A4R6TRI7_9FLAO</name>
<gene>
    <name evidence="6" type="ORF">CLV82_0586</name>
</gene>
<dbReference type="Proteomes" id="UP000295468">
    <property type="component" value="Unassembled WGS sequence"/>
</dbReference>
<accession>A0A4R6TRI7</accession>
<feature type="domain" description="PNPLA" evidence="5">
    <location>
        <begin position="20"/>
        <end position="178"/>
    </location>
</feature>
<feature type="active site" description="Nucleophile" evidence="4">
    <location>
        <position position="53"/>
    </location>
</feature>
<dbReference type="CDD" id="cd07205">
    <property type="entry name" value="Pat_PNPLA6_PNPLA7_NTE1_like"/>
    <property type="match status" value="1"/>
</dbReference>
<dbReference type="Gene3D" id="3.40.1090.10">
    <property type="entry name" value="Cytosolic phospholipase A2 catalytic domain"/>
    <property type="match status" value="2"/>
</dbReference>
<feature type="active site" description="Proton acceptor" evidence="4">
    <location>
        <position position="165"/>
    </location>
</feature>
<feature type="short sequence motif" description="GXGXXG" evidence="4">
    <location>
        <begin position="24"/>
        <end position="29"/>
    </location>
</feature>
<dbReference type="PANTHER" id="PTHR14226:SF29">
    <property type="entry name" value="NEUROPATHY TARGET ESTERASE SWS"/>
    <property type="match status" value="1"/>
</dbReference>
<dbReference type="Pfam" id="PF01734">
    <property type="entry name" value="Patatin"/>
    <property type="match status" value="1"/>
</dbReference>
<evidence type="ECO:0000259" key="5">
    <source>
        <dbReference type="PROSITE" id="PS51635"/>
    </source>
</evidence>
<evidence type="ECO:0000256" key="1">
    <source>
        <dbReference type="ARBA" id="ARBA00022801"/>
    </source>
</evidence>
<protein>
    <submittedName>
        <fullName evidence="6">NTE family protein</fullName>
    </submittedName>
</protein>
<evidence type="ECO:0000256" key="3">
    <source>
        <dbReference type="ARBA" id="ARBA00023098"/>
    </source>
</evidence>
<keyword evidence="7" id="KW-1185">Reference proteome</keyword>
<dbReference type="GO" id="GO:0016042">
    <property type="term" value="P:lipid catabolic process"/>
    <property type="evidence" value="ECO:0007669"/>
    <property type="project" value="UniProtKB-UniRule"/>
</dbReference>
<evidence type="ECO:0000313" key="7">
    <source>
        <dbReference type="Proteomes" id="UP000295468"/>
    </source>
</evidence>
<dbReference type="OrthoDB" id="9770965at2"/>
<comment type="caution">
    <text evidence="6">The sequence shown here is derived from an EMBL/GenBank/DDBJ whole genome shotgun (WGS) entry which is preliminary data.</text>
</comment>
<reference evidence="6 7" key="1">
    <citation type="submission" date="2019-03" db="EMBL/GenBank/DDBJ databases">
        <title>Genomic Encyclopedia of Archaeal and Bacterial Type Strains, Phase II (KMG-II): from individual species to whole genera.</title>
        <authorList>
            <person name="Goeker M."/>
        </authorList>
    </citation>
    <scope>NUCLEOTIDE SEQUENCE [LARGE SCALE GENOMIC DNA]</scope>
    <source>
        <strain evidence="6 7">DSM 18435</strain>
    </source>
</reference>
<keyword evidence="1 4" id="KW-0378">Hydrolase</keyword>
<feature type="short sequence motif" description="DGA/G" evidence="4">
    <location>
        <begin position="165"/>
        <end position="167"/>
    </location>
</feature>
<evidence type="ECO:0000256" key="2">
    <source>
        <dbReference type="ARBA" id="ARBA00022963"/>
    </source>
</evidence>
<dbReference type="PANTHER" id="PTHR14226">
    <property type="entry name" value="NEUROPATHY TARGET ESTERASE/SWISS CHEESE D.MELANOGASTER"/>
    <property type="match status" value="1"/>
</dbReference>
<dbReference type="PROSITE" id="PS51635">
    <property type="entry name" value="PNPLA"/>
    <property type="match status" value="1"/>
</dbReference>
<keyword evidence="2 4" id="KW-0442">Lipid degradation</keyword>
<dbReference type="InterPro" id="IPR002641">
    <property type="entry name" value="PNPLA_dom"/>
</dbReference>
<evidence type="ECO:0000256" key="4">
    <source>
        <dbReference type="PROSITE-ProRule" id="PRU01161"/>
    </source>
</evidence>
<organism evidence="6 7">
    <name type="scientific">Zeaxanthinibacter enoshimensis</name>
    <dbReference type="NCBI Taxonomy" id="392009"/>
    <lineage>
        <taxon>Bacteria</taxon>
        <taxon>Pseudomonadati</taxon>
        <taxon>Bacteroidota</taxon>
        <taxon>Flavobacteriia</taxon>
        <taxon>Flavobacteriales</taxon>
        <taxon>Flavobacteriaceae</taxon>
        <taxon>Zeaxanthinibacter</taxon>
    </lineage>
</organism>